<reference evidence="2 3" key="1">
    <citation type="submission" date="2017-09" db="EMBL/GenBank/DDBJ databases">
        <title>Complete genome sequence of Verrucomicrobial strain HZ-65, isolated from freshwater.</title>
        <authorList>
            <person name="Choi A."/>
        </authorList>
    </citation>
    <scope>NUCLEOTIDE SEQUENCE [LARGE SCALE GENOMIC DNA]</scope>
    <source>
        <strain evidence="2 3">HZ-65</strain>
    </source>
</reference>
<dbReference type="OrthoDB" id="10007580at2"/>
<accession>A0A290QIW7</accession>
<dbReference type="SUPFAM" id="SSF47413">
    <property type="entry name" value="lambda repressor-like DNA-binding domains"/>
    <property type="match status" value="1"/>
</dbReference>
<dbReference type="InterPro" id="IPR001387">
    <property type="entry name" value="Cro/C1-type_HTH"/>
</dbReference>
<sequence>MTSHEIRQTRTALKITQSELARRTNLSASDISRIECGHRDADENELAAIRAALGSGTESVGKGLMKSKVVEPVRTPEVPVVIVPAEIKPALTGTDLADPTSFGVLPDLSLLESARAGAADFRARCAAEIVKAQTILHTPRVPAAVWRAWRQFEKEASEMLRAGAVVVENQAPVVQTPPPVLQAESVVMAEAKAESKSFGSLFVEAARKLLPAETVERLNKEAEAALAADSSMGFMKHFRRVAESTLSGELLQQIADEAGRLLNSTDRLRSRRGRKQAA</sequence>
<evidence type="ECO:0000259" key="1">
    <source>
        <dbReference type="PROSITE" id="PS50943"/>
    </source>
</evidence>
<protein>
    <recommendedName>
        <fullName evidence="1">HTH cro/C1-type domain-containing protein</fullName>
    </recommendedName>
</protein>
<dbReference type="InterPro" id="IPR010982">
    <property type="entry name" value="Lambda_DNA-bd_dom_sf"/>
</dbReference>
<dbReference type="GO" id="GO:0003677">
    <property type="term" value="F:DNA binding"/>
    <property type="evidence" value="ECO:0007669"/>
    <property type="project" value="InterPro"/>
</dbReference>
<dbReference type="AlphaFoldDB" id="A0A290QIW7"/>
<dbReference type="Gene3D" id="1.10.260.40">
    <property type="entry name" value="lambda repressor-like DNA-binding domains"/>
    <property type="match status" value="1"/>
</dbReference>
<dbReference type="Proteomes" id="UP000217265">
    <property type="component" value="Chromosome"/>
</dbReference>
<dbReference type="CDD" id="cd00093">
    <property type="entry name" value="HTH_XRE"/>
    <property type="match status" value="1"/>
</dbReference>
<dbReference type="Pfam" id="PF01381">
    <property type="entry name" value="HTH_3"/>
    <property type="match status" value="1"/>
</dbReference>
<evidence type="ECO:0000313" key="2">
    <source>
        <dbReference type="EMBL" id="ATC65278.1"/>
    </source>
</evidence>
<proteinExistence type="predicted"/>
<feature type="domain" description="HTH cro/C1-type" evidence="1">
    <location>
        <begin position="6"/>
        <end position="60"/>
    </location>
</feature>
<gene>
    <name evidence="2" type="ORF">CMV30_15720</name>
</gene>
<evidence type="ECO:0000313" key="3">
    <source>
        <dbReference type="Proteomes" id="UP000217265"/>
    </source>
</evidence>
<organism evidence="2 3">
    <name type="scientific">Nibricoccus aquaticus</name>
    <dbReference type="NCBI Taxonomy" id="2576891"/>
    <lineage>
        <taxon>Bacteria</taxon>
        <taxon>Pseudomonadati</taxon>
        <taxon>Verrucomicrobiota</taxon>
        <taxon>Opitutia</taxon>
        <taxon>Opitutales</taxon>
        <taxon>Opitutaceae</taxon>
        <taxon>Nibricoccus</taxon>
    </lineage>
</organism>
<keyword evidence="3" id="KW-1185">Reference proteome</keyword>
<dbReference type="EMBL" id="CP023344">
    <property type="protein sequence ID" value="ATC65278.1"/>
    <property type="molecule type" value="Genomic_DNA"/>
</dbReference>
<dbReference type="SMART" id="SM00530">
    <property type="entry name" value="HTH_XRE"/>
    <property type="match status" value="1"/>
</dbReference>
<dbReference type="RefSeq" id="WP_096056909.1">
    <property type="nucleotide sequence ID" value="NZ_CP023344.1"/>
</dbReference>
<name>A0A290QIW7_9BACT</name>
<dbReference type="KEGG" id="vbh:CMV30_15720"/>
<dbReference type="PROSITE" id="PS50943">
    <property type="entry name" value="HTH_CROC1"/>
    <property type="match status" value="1"/>
</dbReference>